<dbReference type="HOGENOM" id="CLU_000604_1_22_11"/>
<proteinExistence type="predicted"/>
<dbReference type="Proteomes" id="UP000013167">
    <property type="component" value="Unassembled WGS sequence"/>
</dbReference>
<dbReference type="InterPro" id="IPR017871">
    <property type="entry name" value="ABC_transporter-like_CS"/>
</dbReference>
<keyword evidence="3 5" id="KW-0067">ATP-binding</keyword>
<organism evidence="5 6">
    <name type="scientific">Phycicoccus elongatus Lp2</name>
    <dbReference type="NCBI Taxonomy" id="1193181"/>
    <lineage>
        <taxon>Bacteria</taxon>
        <taxon>Bacillati</taxon>
        <taxon>Actinomycetota</taxon>
        <taxon>Actinomycetes</taxon>
        <taxon>Micrococcales</taxon>
        <taxon>Intrasporangiaceae</taxon>
        <taxon>Phycicoccus</taxon>
    </lineage>
</organism>
<dbReference type="FunFam" id="3.40.50.300:FF:000032">
    <property type="entry name" value="Export ABC transporter ATP-binding protein"/>
    <property type="match status" value="1"/>
</dbReference>
<dbReference type="SMART" id="SM00382">
    <property type="entry name" value="AAA"/>
    <property type="match status" value="1"/>
</dbReference>
<dbReference type="SUPFAM" id="SSF52540">
    <property type="entry name" value="P-loop containing nucleoside triphosphate hydrolases"/>
    <property type="match status" value="1"/>
</dbReference>
<keyword evidence="1" id="KW-0813">Transport</keyword>
<dbReference type="InterPro" id="IPR017911">
    <property type="entry name" value="MacB-like_ATP-bd"/>
</dbReference>
<dbReference type="Gene3D" id="3.40.50.300">
    <property type="entry name" value="P-loop containing nucleotide triphosphate hydrolases"/>
    <property type="match status" value="1"/>
</dbReference>
<feature type="domain" description="ABC transporter" evidence="4">
    <location>
        <begin position="30"/>
        <end position="264"/>
    </location>
</feature>
<dbReference type="CDD" id="cd03255">
    <property type="entry name" value="ABC_MJ0796_LolCDE_FtsE"/>
    <property type="match status" value="1"/>
</dbReference>
<keyword evidence="2" id="KW-0547">Nucleotide-binding</keyword>
<dbReference type="InterPro" id="IPR003439">
    <property type="entry name" value="ABC_transporter-like_ATP-bd"/>
</dbReference>
<dbReference type="InterPro" id="IPR003593">
    <property type="entry name" value="AAA+_ATPase"/>
</dbReference>
<dbReference type="PANTHER" id="PTHR24220:SF685">
    <property type="entry name" value="ABC TRANSPORTER RELATED"/>
    <property type="match status" value="1"/>
</dbReference>
<keyword evidence="6" id="KW-1185">Reference proteome</keyword>
<gene>
    <name evidence="5" type="ORF">BN10_120022</name>
</gene>
<dbReference type="Pfam" id="PF00005">
    <property type="entry name" value="ABC_tran"/>
    <property type="match status" value="1"/>
</dbReference>
<name>N0DZN8_9MICO</name>
<protein>
    <submittedName>
        <fullName evidence="5">ABC transporter, ATP-binding protein</fullName>
    </submittedName>
</protein>
<dbReference type="GO" id="GO:0016887">
    <property type="term" value="F:ATP hydrolysis activity"/>
    <property type="evidence" value="ECO:0007669"/>
    <property type="project" value="InterPro"/>
</dbReference>
<evidence type="ECO:0000256" key="3">
    <source>
        <dbReference type="ARBA" id="ARBA00022840"/>
    </source>
</evidence>
<evidence type="ECO:0000313" key="5">
    <source>
        <dbReference type="EMBL" id="CCH68825.1"/>
    </source>
</evidence>
<dbReference type="AlphaFoldDB" id="N0DZN8"/>
<comment type="caution">
    <text evidence="5">The sequence shown here is derived from an EMBL/GenBank/DDBJ whole genome shotgun (WGS) entry which is preliminary data.</text>
</comment>
<dbReference type="GO" id="GO:0005886">
    <property type="term" value="C:plasma membrane"/>
    <property type="evidence" value="ECO:0007669"/>
    <property type="project" value="TreeGrafter"/>
</dbReference>
<dbReference type="PROSITE" id="PS00211">
    <property type="entry name" value="ABC_TRANSPORTER_1"/>
    <property type="match status" value="1"/>
</dbReference>
<dbReference type="GO" id="GO:0005524">
    <property type="term" value="F:ATP binding"/>
    <property type="evidence" value="ECO:0007669"/>
    <property type="project" value="UniProtKB-KW"/>
</dbReference>
<dbReference type="InterPro" id="IPR015854">
    <property type="entry name" value="ABC_transpr_LolD-like"/>
</dbReference>
<dbReference type="EMBL" id="CAIZ01000024">
    <property type="protein sequence ID" value="CCH68825.1"/>
    <property type="molecule type" value="Genomic_DNA"/>
</dbReference>
<evidence type="ECO:0000313" key="6">
    <source>
        <dbReference type="Proteomes" id="UP000013167"/>
    </source>
</evidence>
<dbReference type="STRING" id="1193181.BN10_120022"/>
<dbReference type="InterPro" id="IPR027417">
    <property type="entry name" value="P-loop_NTPase"/>
</dbReference>
<evidence type="ECO:0000259" key="4">
    <source>
        <dbReference type="PROSITE" id="PS50893"/>
    </source>
</evidence>
<dbReference type="PANTHER" id="PTHR24220">
    <property type="entry name" value="IMPORT ATP-BINDING PROTEIN"/>
    <property type="match status" value="1"/>
</dbReference>
<evidence type="ECO:0000256" key="2">
    <source>
        <dbReference type="ARBA" id="ARBA00022741"/>
    </source>
</evidence>
<dbReference type="PROSITE" id="PS50893">
    <property type="entry name" value="ABC_TRANSPORTER_2"/>
    <property type="match status" value="1"/>
</dbReference>
<evidence type="ECO:0000256" key="1">
    <source>
        <dbReference type="ARBA" id="ARBA00022448"/>
    </source>
</evidence>
<dbReference type="eggNOG" id="COG1136">
    <property type="taxonomic scope" value="Bacteria"/>
</dbReference>
<dbReference type="GO" id="GO:0098796">
    <property type="term" value="C:membrane protein complex"/>
    <property type="evidence" value="ECO:0007669"/>
    <property type="project" value="UniProtKB-ARBA"/>
</dbReference>
<reference evidence="5 6" key="1">
    <citation type="journal article" date="2013" name="ISME J.">
        <title>A metabolic model for members of the genus Tetrasphaera involved in enhanced biological phosphorus removal.</title>
        <authorList>
            <person name="Kristiansen R."/>
            <person name="Nguyen H.T.T."/>
            <person name="Saunders A.M."/>
            <person name="Nielsen J.L."/>
            <person name="Wimmer R."/>
            <person name="Le V.Q."/>
            <person name="McIlroy S.J."/>
            <person name="Petrovski S."/>
            <person name="Seviour R.J."/>
            <person name="Calteau A."/>
            <person name="Nielsen K.L."/>
            <person name="Nielsen P.H."/>
        </authorList>
    </citation>
    <scope>NUCLEOTIDE SEQUENCE [LARGE SCALE GENOMIC DNA]</scope>
    <source>
        <strain evidence="5 6">Lp2</strain>
    </source>
</reference>
<accession>N0DZN8</accession>
<dbReference type="GO" id="GO:0022857">
    <property type="term" value="F:transmembrane transporter activity"/>
    <property type="evidence" value="ECO:0007669"/>
    <property type="project" value="TreeGrafter"/>
</dbReference>
<sequence>MSWSWRRMWRDARIPSVMGMPSITNAQPVVRLRDVTRTYGQVVALAGISLDIHRGRFTAIMGPSGSGKSTLMNVAAGLDDATSGEVLLAGANLRAMDDDARTRLRREQVGFVFQAFNLVPTLSARENIVLPFELAGRRIDAETAAWVDHLIGALGLADRITHRPSELSGGQQQRVAIARALASRPAIIFADEPTGNLDSRSSREVLTLLRTAAQEYGQTIAMVSHDPVAASYADRVLVIADGRVVGDHDRLTPQQISDLLIGFEVGAA</sequence>